<protein>
    <recommendedName>
        <fullName evidence="3">nicotinate phosphoribosyltransferase</fullName>
        <ecNumber evidence="3">6.3.4.21</ecNumber>
    </recommendedName>
</protein>
<evidence type="ECO:0000256" key="3">
    <source>
        <dbReference type="ARBA" id="ARBA00013236"/>
    </source>
</evidence>
<evidence type="ECO:0000256" key="7">
    <source>
        <dbReference type="ARBA" id="ARBA00048668"/>
    </source>
</evidence>
<dbReference type="PANTHER" id="PTHR11098:SF1">
    <property type="entry name" value="NICOTINATE PHOSPHORIBOSYLTRANSFERASE"/>
    <property type="match status" value="1"/>
</dbReference>
<dbReference type="SUPFAM" id="SSF51690">
    <property type="entry name" value="Nicotinate/Quinolinate PRTase C-terminal domain-like"/>
    <property type="match status" value="1"/>
</dbReference>
<dbReference type="GO" id="GO:0016740">
    <property type="term" value="F:transferase activity"/>
    <property type="evidence" value="ECO:0007669"/>
    <property type="project" value="UniProtKB-KW"/>
</dbReference>
<keyword evidence="12" id="KW-1185">Reference proteome</keyword>
<keyword evidence="5" id="KW-0436">Ligase</keyword>
<dbReference type="PIRSF" id="PIRSF000484">
    <property type="entry name" value="NAPRT"/>
    <property type="match status" value="1"/>
</dbReference>
<comment type="caution">
    <text evidence="11">The sequence shown here is derived from an EMBL/GenBank/DDBJ whole genome shotgun (WGS) entry which is preliminary data.</text>
</comment>
<feature type="region of interest" description="Disordered" evidence="8">
    <location>
        <begin position="304"/>
        <end position="343"/>
    </location>
</feature>
<dbReference type="PANTHER" id="PTHR11098">
    <property type="entry name" value="NICOTINATE PHOSPHORIBOSYLTRANSFERASE"/>
    <property type="match status" value="1"/>
</dbReference>
<dbReference type="EC" id="6.3.4.21" evidence="3"/>
<sequence length="490" mass="54811">MGEQSSSPLSEGITSLLDTDLYKLTMQCAILKYFPTVKVTYGFTNRTPQMKLTRGAYKWMLAQMDRLANIRVTNDEIEFLKKRCPYFNHAYLEFLTTFKLNPSEQVDINFTTVKDTGSDSDVGDIEYIVKGIWVETILYEIPLLALTSQAYFMFCDKNWNYECQEEKAYRKGYVLLENGCTFSEFGTRRRRDYHTQDLVMKGLYRAAREGKAKGLPGIFTGSSNVHFAMKHDVDPVGTVAHEWYMTIAAITDDYENANELALKYWLGCFGEGILGIALTDTFGTPAFLDAFRKPIPSFTSAGVGAVTTAPSGPSTTTESNIQSETETKPPISAPLNNGHGDPPRKPYAEVYTGVRQDSGDPTYFVKMARDFYDREGITGTKTVVFSDSLDIEHCLEYKVIAEEAGFKPVFGVGTFFTNDFLNSSTGEKSKPLNIVIKISSANGRAAVKLSDNMGKNTGDRDTVQSVKKRLGYAEHEWEAGDESNRWAKRG</sequence>
<evidence type="ECO:0000259" key="10">
    <source>
        <dbReference type="Pfam" id="PF17767"/>
    </source>
</evidence>
<comment type="pathway">
    <text evidence="1">Cofactor biosynthesis; NAD(+) biosynthesis; nicotinate D-ribonucleotide from nicotinate: step 1/1.</text>
</comment>
<accession>A0ABR4IAL8</accession>
<dbReference type="InterPro" id="IPR006406">
    <property type="entry name" value="Nic_PRibTrfase"/>
</dbReference>
<dbReference type="CDD" id="cd01401">
    <property type="entry name" value="PncB_like"/>
    <property type="match status" value="1"/>
</dbReference>
<evidence type="ECO:0000256" key="1">
    <source>
        <dbReference type="ARBA" id="ARBA00004952"/>
    </source>
</evidence>
<evidence type="ECO:0000313" key="11">
    <source>
        <dbReference type="EMBL" id="KAL2824795.1"/>
    </source>
</evidence>
<evidence type="ECO:0000256" key="8">
    <source>
        <dbReference type="SAM" id="MobiDB-lite"/>
    </source>
</evidence>
<name>A0ABR4IAL8_9EURO</name>
<dbReference type="InterPro" id="IPR040727">
    <property type="entry name" value="NAPRTase_N"/>
</dbReference>
<keyword evidence="4" id="KW-0597">Phosphoprotein</keyword>
<dbReference type="Pfam" id="PF17767">
    <property type="entry name" value="NAPRTase_N"/>
    <property type="match status" value="1"/>
</dbReference>
<evidence type="ECO:0000256" key="2">
    <source>
        <dbReference type="ARBA" id="ARBA00010897"/>
    </source>
</evidence>
<reference evidence="11 12" key="1">
    <citation type="submission" date="2024-07" db="EMBL/GenBank/DDBJ databases">
        <title>Section-level genome sequencing and comparative genomics of Aspergillus sections Usti and Cavernicolus.</title>
        <authorList>
            <consortium name="Lawrence Berkeley National Laboratory"/>
            <person name="Nybo J.L."/>
            <person name="Vesth T.C."/>
            <person name="Theobald S."/>
            <person name="Frisvad J.C."/>
            <person name="Larsen T.O."/>
            <person name="Kjaerboelling I."/>
            <person name="Rothschild-Mancinelli K."/>
            <person name="Lyhne E.K."/>
            <person name="Kogle M.E."/>
            <person name="Barry K."/>
            <person name="Clum A."/>
            <person name="Na H."/>
            <person name="Ledsgaard L."/>
            <person name="Lin J."/>
            <person name="Lipzen A."/>
            <person name="Kuo A."/>
            <person name="Riley R."/>
            <person name="Mondo S."/>
            <person name="LaButti K."/>
            <person name="Haridas S."/>
            <person name="Pangalinan J."/>
            <person name="Salamov A.A."/>
            <person name="Simmons B.A."/>
            <person name="Magnuson J.K."/>
            <person name="Chen J."/>
            <person name="Drula E."/>
            <person name="Henrissat B."/>
            <person name="Wiebenga A."/>
            <person name="Lubbers R.J."/>
            <person name="Gomes A.C."/>
            <person name="Makela M.R."/>
            <person name="Stajich J."/>
            <person name="Grigoriev I.V."/>
            <person name="Mortensen U.H."/>
            <person name="De vries R.P."/>
            <person name="Baker S.E."/>
            <person name="Andersen M.R."/>
        </authorList>
    </citation>
    <scope>NUCLEOTIDE SEQUENCE [LARGE SCALE GENOMIC DNA]</scope>
    <source>
        <strain evidence="11 12">CBS 600.67</strain>
    </source>
</reference>
<dbReference type="InterPro" id="IPR007229">
    <property type="entry name" value="Nic_PRibTrfase-Fam"/>
</dbReference>
<feature type="domain" description="Nicotinate/nicotinamide phosphoribosyltransferase" evidence="9">
    <location>
        <begin position="181"/>
        <end position="294"/>
    </location>
</feature>
<evidence type="ECO:0000259" key="9">
    <source>
        <dbReference type="Pfam" id="PF04095"/>
    </source>
</evidence>
<organism evidence="11 12">
    <name type="scientific">Aspergillus cavernicola</name>
    <dbReference type="NCBI Taxonomy" id="176166"/>
    <lineage>
        <taxon>Eukaryota</taxon>
        <taxon>Fungi</taxon>
        <taxon>Dikarya</taxon>
        <taxon>Ascomycota</taxon>
        <taxon>Pezizomycotina</taxon>
        <taxon>Eurotiomycetes</taxon>
        <taxon>Eurotiomycetidae</taxon>
        <taxon>Eurotiales</taxon>
        <taxon>Aspergillaceae</taxon>
        <taxon>Aspergillus</taxon>
        <taxon>Aspergillus subgen. Nidulantes</taxon>
    </lineage>
</organism>
<feature type="domain" description="Nicotinate/nicotinamide phosphoribosyltransferase" evidence="9">
    <location>
        <begin position="345"/>
        <end position="472"/>
    </location>
</feature>
<proteinExistence type="inferred from homology"/>
<keyword evidence="11" id="KW-0808">Transferase</keyword>
<keyword evidence="6" id="KW-0662">Pyridine nucleotide biosynthesis</keyword>
<dbReference type="Pfam" id="PF04095">
    <property type="entry name" value="NAPRTase"/>
    <property type="match status" value="2"/>
</dbReference>
<dbReference type="Gene3D" id="3.20.140.10">
    <property type="entry name" value="nicotinate phosphoribosyltransferase"/>
    <property type="match status" value="2"/>
</dbReference>
<dbReference type="EMBL" id="JBFXLS010000041">
    <property type="protein sequence ID" value="KAL2824795.1"/>
    <property type="molecule type" value="Genomic_DNA"/>
</dbReference>
<evidence type="ECO:0000256" key="4">
    <source>
        <dbReference type="ARBA" id="ARBA00022553"/>
    </source>
</evidence>
<evidence type="ECO:0000256" key="6">
    <source>
        <dbReference type="ARBA" id="ARBA00022642"/>
    </source>
</evidence>
<dbReference type="InterPro" id="IPR036068">
    <property type="entry name" value="Nicotinate_pribotase-like_C"/>
</dbReference>
<feature type="compositionally biased region" description="Polar residues" evidence="8">
    <location>
        <begin position="308"/>
        <end position="324"/>
    </location>
</feature>
<dbReference type="Proteomes" id="UP001610335">
    <property type="component" value="Unassembled WGS sequence"/>
</dbReference>
<evidence type="ECO:0000256" key="5">
    <source>
        <dbReference type="ARBA" id="ARBA00022598"/>
    </source>
</evidence>
<dbReference type="SUPFAM" id="SSF54675">
    <property type="entry name" value="Nicotinate/Quinolinate PRTase N-terminal domain-like"/>
    <property type="match status" value="1"/>
</dbReference>
<comment type="similarity">
    <text evidence="2">Belongs to the NAPRTase family.</text>
</comment>
<gene>
    <name evidence="11" type="ORF">BDW59DRAFT_147102</name>
</gene>
<comment type="catalytic activity">
    <reaction evidence="7">
        <text>5-phospho-alpha-D-ribose 1-diphosphate + nicotinate + ATP + H2O = nicotinate beta-D-ribonucleotide + ADP + phosphate + diphosphate</text>
        <dbReference type="Rhea" id="RHEA:36163"/>
        <dbReference type="ChEBI" id="CHEBI:15377"/>
        <dbReference type="ChEBI" id="CHEBI:30616"/>
        <dbReference type="ChEBI" id="CHEBI:32544"/>
        <dbReference type="ChEBI" id="CHEBI:33019"/>
        <dbReference type="ChEBI" id="CHEBI:43474"/>
        <dbReference type="ChEBI" id="CHEBI:57502"/>
        <dbReference type="ChEBI" id="CHEBI:58017"/>
        <dbReference type="ChEBI" id="CHEBI:456216"/>
        <dbReference type="EC" id="6.3.4.21"/>
    </reaction>
</comment>
<evidence type="ECO:0000313" key="12">
    <source>
        <dbReference type="Proteomes" id="UP001610335"/>
    </source>
</evidence>
<feature type="domain" description="Nicotinate phosphoribosyltransferase N-terminal" evidence="10">
    <location>
        <begin position="17"/>
        <end position="147"/>
    </location>
</feature>
<dbReference type="InterPro" id="IPR041525">
    <property type="entry name" value="N/Namide_PRibTrfase"/>
</dbReference>